<dbReference type="PANTHER" id="PTHR35788">
    <property type="entry name" value="EXPORTED PROTEIN-RELATED"/>
    <property type="match status" value="1"/>
</dbReference>
<evidence type="ECO:0000313" key="1">
    <source>
        <dbReference type="EMBL" id="MDC8759379.1"/>
    </source>
</evidence>
<dbReference type="EMBL" id="JAQQXR010000006">
    <property type="protein sequence ID" value="MDC8759379.1"/>
    <property type="molecule type" value="Genomic_DNA"/>
</dbReference>
<dbReference type="Proteomes" id="UP001221208">
    <property type="component" value="Unassembled WGS sequence"/>
</dbReference>
<reference evidence="1 2" key="1">
    <citation type="submission" date="2022-10" db="EMBL/GenBank/DDBJ databases">
        <title>Janthinobacterium sp. hw3 Genome sequencing.</title>
        <authorList>
            <person name="Park S."/>
        </authorList>
    </citation>
    <scope>NUCLEOTIDE SEQUENCE [LARGE SCALE GENOMIC DNA]</scope>
    <source>
        <strain evidence="2">hw3</strain>
    </source>
</reference>
<keyword evidence="2" id="KW-1185">Reference proteome</keyword>
<dbReference type="InterPro" id="IPR007391">
    <property type="entry name" value="Vancomycin_resist_VanW"/>
</dbReference>
<name>A0ABT5K396_9BURK</name>
<sequence length="246" mass="27376">MTSLRDLLRPFVPLSLRQTVAQARRRWRDRKGKVRWSDTRGSADLSGYILHVELVQAVLPGSLLENKLANLALGAQRIHLSVLAPNQTWSFWRLVQQPSKRKGFLAGRNLVNGKLVPQIGGGLCQLSSLIYHLGLLSGLVIAERHPHSVDIYREGERYTPLGADATVVWGFKDLRLANPHGADVMFECLLRDGQLIGRVHARAALPQYAVEFLRQPVAGSRVTVNTVVNTKPHTTTCYEQRPGLAL</sequence>
<protein>
    <submittedName>
        <fullName evidence="1">VanW family protein</fullName>
    </submittedName>
</protein>
<dbReference type="RefSeq" id="WP_273672491.1">
    <property type="nucleotide sequence ID" value="NZ_JAQQXR010000006.1"/>
</dbReference>
<organism evidence="1 2">
    <name type="scientific">Janthinobacterium fluminis</name>
    <dbReference type="NCBI Taxonomy" id="2987524"/>
    <lineage>
        <taxon>Bacteria</taxon>
        <taxon>Pseudomonadati</taxon>
        <taxon>Pseudomonadota</taxon>
        <taxon>Betaproteobacteria</taxon>
        <taxon>Burkholderiales</taxon>
        <taxon>Oxalobacteraceae</taxon>
        <taxon>Janthinobacterium</taxon>
    </lineage>
</organism>
<accession>A0ABT5K396</accession>
<gene>
    <name evidence="1" type="ORF">OIK44_17485</name>
</gene>
<evidence type="ECO:0000313" key="2">
    <source>
        <dbReference type="Proteomes" id="UP001221208"/>
    </source>
</evidence>
<dbReference type="InterPro" id="IPR052913">
    <property type="entry name" value="Glycopeptide_resist_protein"/>
</dbReference>
<dbReference type="Pfam" id="PF04294">
    <property type="entry name" value="VanW"/>
    <property type="match status" value="1"/>
</dbReference>
<comment type="caution">
    <text evidence="1">The sequence shown here is derived from an EMBL/GenBank/DDBJ whole genome shotgun (WGS) entry which is preliminary data.</text>
</comment>
<proteinExistence type="predicted"/>
<dbReference type="PANTHER" id="PTHR35788:SF1">
    <property type="entry name" value="EXPORTED PROTEIN"/>
    <property type="match status" value="1"/>
</dbReference>